<dbReference type="Proteomes" id="UP001596356">
    <property type="component" value="Unassembled WGS sequence"/>
</dbReference>
<comment type="caution">
    <text evidence="1">The sequence shown here is derived from an EMBL/GenBank/DDBJ whole genome shotgun (WGS) entry which is preliminary data.</text>
</comment>
<name>A0ABW2ANW6_9MICO</name>
<protein>
    <recommendedName>
        <fullName evidence="3">DNA-binding protein</fullName>
    </recommendedName>
</protein>
<sequence length="70" mass="8160">MTIKPIGVPNDWDNDHLLLFKDFCTIIQTPERTVREWRRCGRGPQWQRFNGNGALYLTVGELRRFLQGAG</sequence>
<accession>A0ABW2ANW6</accession>
<gene>
    <name evidence="1" type="ORF">ACFQBT_01840</name>
</gene>
<keyword evidence="2" id="KW-1185">Reference proteome</keyword>
<proteinExistence type="predicted"/>
<reference evidence="2" key="1">
    <citation type="journal article" date="2019" name="Int. J. Syst. Evol. Microbiol.">
        <title>The Global Catalogue of Microorganisms (GCM) 10K type strain sequencing project: providing services to taxonomists for standard genome sequencing and annotation.</title>
        <authorList>
            <consortium name="The Broad Institute Genomics Platform"/>
            <consortium name="The Broad Institute Genome Sequencing Center for Infectious Disease"/>
            <person name="Wu L."/>
            <person name="Ma J."/>
        </authorList>
    </citation>
    <scope>NUCLEOTIDE SEQUENCE [LARGE SCALE GENOMIC DNA]</scope>
    <source>
        <strain evidence="2">NBRC 106593</strain>
    </source>
</reference>
<evidence type="ECO:0000313" key="2">
    <source>
        <dbReference type="Proteomes" id="UP001596356"/>
    </source>
</evidence>
<dbReference type="RefSeq" id="WP_377820127.1">
    <property type="nucleotide sequence ID" value="NZ_JBHSWJ010000002.1"/>
</dbReference>
<organism evidence="1 2">
    <name type="scientific">Branchiibius cervicis</name>
    <dbReference type="NCBI Taxonomy" id="908252"/>
    <lineage>
        <taxon>Bacteria</taxon>
        <taxon>Bacillati</taxon>
        <taxon>Actinomycetota</taxon>
        <taxon>Actinomycetes</taxon>
        <taxon>Micrococcales</taxon>
        <taxon>Dermacoccaceae</taxon>
        <taxon>Branchiibius</taxon>
    </lineage>
</organism>
<evidence type="ECO:0000313" key="1">
    <source>
        <dbReference type="EMBL" id="MFC6712656.1"/>
    </source>
</evidence>
<dbReference type="EMBL" id="JBHSWJ010000002">
    <property type="protein sequence ID" value="MFC6712656.1"/>
    <property type="molecule type" value="Genomic_DNA"/>
</dbReference>
<evidence type="ECO:0008006" key="3">
    <source>
        <dbReference type="Google" id="ProtNLM"/>
    </source>
</evidence>